<evidence type="ECO:0000313" key="5">
    <source>
        <dbReference type="EMBL" id="CAE0435484.1"/>
    </source>
</evidence>
<keyword evidence="2" id="KW-1133">Transmembrane helix</keyword>
<feature type="transmembrane region" description="Helical" evidence="2">
    <location>
        <begin position="771"/>
        <end position="789"/>
    </location>
</feature>
<feature type="signal peptide" evidence="3">
    <location>
        <begin position="1"/>
        <end position="19"/>
    </location>
</feature>
<name>A0A7S3PH36_9STRA</name>
<dbReference type="PROSITE" id="PS50234">
    <property type="entry name" value="VWFA"/>
    <property type="match status" value="1"/>
</dbReference>
<dbReference type="GO" id="GO:0055085">
    <property type="term" value="P:transmembrane transport"/>
    <property type="evidence" value="ECO:0007669"/>
    <property type="project" value="TreeGrafter"/>
</dbReference>
<evidence type="ECO:0000259" key="4">
    <source>
        <dbReference type="PROSITE" id="PS50234"/>
    </source>
</evidence>
<accession>A0A7S3PH36</accession>
<feature type="transmembrane region" description="Helical" evidence="2">
    <location>
        <begin position="448"/>
        <end position="470"/>
    </location>
</feature>
<feature type="transmembrane region" description="Helical" evidence="2">
    <location>
        <begin position="677"/>
        <end position="695"/>
    </location>
</feature>
<feature type="transmembrane region" description="Helical" evidence="2">
    <location>
        <begin position="701"/>
        <end position="719"/>
    </location>
</feature>
<feature type="domain" description="VWFA" evidence="4">
    <location>
        <begin position="35"/>
        <end position="272"/>
    </location>
</feature>
<dbReference type="EMBL" id="HBIN01007822">
    <property type="protein sequence ID" value="CAE0435484.1"/>
    <property type="molecule type" value="Transcribed_RNA"/>
</dbReference>
<keyword evidence="3" id="KW-0732">Signal</keyword>
<proteinExistence type="predicted"/>
<gene>
    <name evidence="5" type="ORF">ASTO00021_LOCUS5764</name>
</gene>
<feature type="transmembrane region" description="Helical" evidence="2">
    <location>
        <begin position="570"/>
        <end position="590"/>
    </location>
</feature>
<dbReference type="CDD" id="cd00198">
    <property type="entry name" value="vWFA"/>
    <property type="match status" value="1"/>
</dbReference>
<feature type="region of interest" description="Disordered" evidence="1">
    <location>
        <begin position="817"/>
        <end position="846"/>
    </location>
</feature>
<feature type="transmembrane region" description="Helical" evidence="2">
    <location>
        <begin position="731"/>
        <end position="751"/>
    </location>
</feature>
<dbReference type="Pfam" id="PF13519">
    <property type="entry name" value="VWA_2"/>
    <property type="match status" value="1"/>
</dbReference>
<feature type="region of interest" description="Disordered" evidence="1">
    <location>
        <begin position="881"/>
        <end position="913"/>
    </location>
</feature>
<dbReference type="InterPro" id="IPR040241">
    <property type="entry name" value="TRP_Flc/Pkd2-like"/>
</dbReference>
<keyword evidence="2" id="KW-0812">Transmembrane</keyword>
<feature type="compositionally biased region" description="Acidic residues" evidence="1">
    <location>
        <begin position="884"/>
        <end position="901"/>
    </location>
</feature>
<feature type="compositionally biased region" description="Basic and acidic residues" evidence="1">
    <location>
        <begin position="817"/>
        <end position="841"/>
    </location>
</feature>
<feature type="chain" id="PRO_5030621814" description="VWFA domain-containing protein" evidence="3">
    <location>
        <begin position="20"/>
        <end position="913"/>
    </location>
</feature>
<sequence length="913" mass="102469">MEIALIVFLFSFVCFPVKGQFNLQDVTSDGTGPSRLIMMLDASNSIDRDFFYSDLLDTVEHSFDALEEGSELGVIVFKNNVKAVVPLSDYTKVEWIAEIDRLRLDDTLCCRCCTPVAEALEEAAALIKSRADYSMKTIALLFTDGSPFQNTGNGEYSIRTISRAEYLFDIVPNAVEELENVNAKLVYVNIPDTDQTSAEDRSGYFRGDFSYLCQLNDLIECSDEGNYTEVCTRRQGSNQRECINITYDNFPLTADQFTLESIDNIDQLLDDFCKNINLCIQINEPTLSPTFECTTDFDCRNIGNESNPSAIPWSCINNICEQNDATASTAVFSTVIAVTLAGYAAAAAGVAGGVASGGSGMAPSSPSPIPMFEFLGMAQYIAAGSMMNLPSGPPNYVNLATNLGWTTGIFIPMGNTVTDDGGSRRRLDAFDDDAMQRYLSVWNIEPQFLFLSLSLSLMLIFCVLLTFYIASKYVKYWLRTRAFTMKDFVYSEDYFDDSIGPQAKTNYDCEATESEVPEPDREPESGTGTTKMISDLKFEKKMTSRKDADYEINLSTERVKRTAAKRAIQMFYYLAFPISLAAFYQLNLLSRVPDEGMVRTTIVVFAVLIVIALPFYFYLVYICVKETLRMPPPNPLGTKDEGSISTYNTKHEYSDDVKESPYYPLIVDWRYECRTFWVAKMAVNILRGAILGFLVTGTPRPIQAVMFLIFALVYMFLIWKDQPYKTKGQNNLALFVAFLYIPSTILLLLFALDPAPYDESSGRALGTTLNVINFAILLGMGAVAFYSAWGNIRTFCKIKYHQLQQIVNRFLNKNKSQREEKNEKVEKSVDSPEFNTEHNDNENENVTVLERLEQIREAEAKGAYDDVIKLSLQGVQQQSIIIQDVDDDESTVTQDDDDDEEKSNKVGLDMATT</sequence>
<protein>
    <recommendedName>
        <fullName evidence="4">VWFA domain-containing protein</fullName>
    </recommendedName>
</protein>
<evidence type="ECO:0000256" key="2">
    <source>
        <dbReference type="SAM" id="Phobius"/>
    </source>
</evidence>
<organism evidence="5">
    <name type="scientific">Aplanochytrium stocchinoi</name>
    <dbReference type="NCBI Taxonomy" id="215587"/>
    <lineage>
        <taxon>Eukaryota</taxon>
        <taxon>Sar</taxon>
        <taxon>Stramenopiles</taxon>
        <taxon>Bigyra</taxon>
        <taxon>Labyrinthulomycetes</taxon>
        <taxon>Thraustochytrida</taxon>
        <taxon>Thraustochytriidae</taxon>
        <taxon>Aplanochytrium</taxon>
    </lineage>
</organism>
<feature type="transmembrane region" description="Helical" evidence="2">
    <location>
        <begin position="602"/>
        <end position="624"/>
    </location>
</feature>
<dbReference type="InterPro" id="IPR002035">
    <property type="entry name" value="VWF_A"/>
</dbReference>
<keyword evidence="2" id="KW-0472">Membrane</keyword>
<evidence type="ECO:0000256" key="3">
    <source>
        <dbReference type="SAM" id="SignalP"/>
    </source>
</evidence>
<dbReference type="AlphaFoldDB" id="A0A7S3PH36"/>
<feature type="region of interest" description="Disordered" evidence="1">
    <location>
        <begin position="510"/>
        <end position="530"/>
    </location>
</feature>
<dbReference type="InterPro" id="IPR036465">
    <property type="entry name" value="vWFA_dom_sf"/>
</dbReference>
<dbReference type="PANTHER" id="PTHR31145:SF6">
    <property type="entry name" value="INTEGRAL MEMBRANE PROTEIN (AFU_ORTHOLOGUE AFUA_7G01610)"/>
    <property type="match status" value="1"/>
</dbReference>
<dbReference type="PANTHER" id="PTHR31145">
    <property type="entry name" value="INTEGRAL MEMBRANE PROTEIN (AFU_ORTHOLOGUE AFUA_7G01610)"/>
    <property type="match status" value="1"/>
</dbReference>
<dbReference type="SUPFAM" id="SSF53300">
    <property type="entry name" value="vWA-like"/>
    <property type="match status" value="1"/>
</dbReference>
<evidence type="ECO:0000256" key="1">
    <source>
        <dbReference type="SAM" id="MobiDB-lite"/>
    </source>
</evidence>
<dbReference type="GO" id="GO:0016020">
    <property type="term" value="C:membrane"/>
    <property type="evidence" value="ECO:0007669"/>
    <property type="project" value="TreeGrafter"/>
</dbReference>
<reference evidence="5" key="1">
    <citation type="submission" date="2021-01" db="EMBL/GenBank/DDBJ databases">
        <authorList>
            <person name="Corre E."/>
            <person name="Pelletier E."/>
            <person name="Niang G."/>
            <person name="Scheremetjew M."/>
            <person name="Finn R."/>
            <person name="Kale V."/>
            <person name="Holt S."/>
            <person name="Cochrane G."/>
            <person name="Meng A."/>
            <person name="Brown T."/>
            <person name="Cohen L."/>
        </authorList>
    </citation>
    <scope>NUCLEOTIDE SEQUENCE</scope>
    <source>
        <strain evidence="5">GSBS06</strain>
    </source>
</reference>
<dbReference type="Gene3D" id="3.40.50.410">
    <property type="entry name" value="von Willebrand factor, type A domain"/>
    <property type="match status" value="1"/>
</dbReference>